<name>A0A7L5AF71_9MICO</name>
<dbReference type="Gene3D" id="3.90.1150.10">
    <property type="entry name" value="Aspartate Aminotransferase, domain 1"/>
    <property type="match status" value="1"/>
</dbReference>
<dbReference type="InterPro" id="IPR051798">
    <property type="entry name" value="Class-II_PLP-Dep_Aminotrans"/>
</dbReference>
<evidence type="ECO:0000256" key="1">
    <source>
        <dbReference type="ARBA" id="ARBA00001933"/>
    </source>
</evidence>
<dbReference type="CDD" id="cd00609">
    <property type="entry name" value="AAT_like"/>
    <property type="match status" value="1"/>
</dbReference>
<dbReference type="OrthoDB" id="3224382at2"/>
<comment type="cofactor">
    <cofactor evidence="1">
        <name>pyridoxal 5'-phosphate</name>
        <dbReference type="ChEBI" id="CHEBI:597326"/>
    </cofactor>
</comment>
<dbReference type="KEGG" id="mant:BHD05_04930"/>
<keyword evidence="4" id="KW-0456">Lyase</keyword>
<reference evidence="7 8" key="1">
    <citation type="submission" date="2016-09" db="EMBL/GenBank/DDBJ databases">
        <title>Complete genome sequence of microbes from the polar regions.</title>
        <authorList>
            <person name="Liao L."/>
            <person name="Chen B."/>
        </authorList>
    </citation>
    <scope>NUCLEOTIDE SEQUENCE [LARGE SCALE GENOMIC DNA]</scope>
    <source>
        <strain evidence="7 8">ZS314</strain>
    </source>
</reference>
<evidence type="ECO:0000256" key="5">
    <source>
        <dbReference type="ARBA" id="ARBA00037974"/>
    </source>
</evidence>
<proteinExistence type="inferred from homology"/>
<dbReference type="Gene3D" id="3.40.640.10">
    <property type="entry name" value="Type I PLP-dependent aspartate aminotransferase-like (Major domain)"/>
    <property type="match status" value="1"/>
</dbReference>
<dbReference type="GO" id="GO:0047804">
    <property type="term" value="F:cysteine-S-conjugate beta-lyase activity"/>
    <property type="evidence" value="ECO:0007669"/>
    <property type="project" value="UniProtKB-EC"/>
</dbReference>
<evidence type="ECO:0000256" key="3">
    <source>
        <dbReference type="ARBA" id="ARBA00022898"/>
    </source>
</evidence>
<dbReference type="GO" id="GO:0030170">
    <property type="term" value="F:pyridoxal phosphate binding"/>
    <property type="evidence" value="ECO:0007669"/>
    <property type="project" value="InterPro"/>
</dbReference>
<gene>
    <name evidence="7" type="ORF">BHD05_04930</name>
</gene>
<evidence type="ECO:0000256" key="2">
    <source>
        <dbReference type="ARBA" id="ARBA00012224"/>
    </source>
</evidence>
<sequence>MTDLTCDPLEALRARTSAKWTTFPGDVLPLFVAEMDFPIAAPISEAIIARVLASDTGYVGSPAPLGAAFAGFAARAWGWQVDPARVRTTTDVSVAIVETLRRVLDPGDGVIITPPVYPPFFDLVPEAGGTVVEVPLVDDGAAHSLDLDGIEAAFAAGARALLLCNPHNPLGLVHSRASLEALAELADRYDATVVSDEIHAPLVHSGIRFHPFLSVSDAARDRGVCVTSASKGWNIAGTKCAIILAASDRGMATLDSMPYEVNFRTSQLGLHASVAAFEQGGPWLDAAVNAIETSADLMHELIARHLPGVVFRRPAASYLGWLDFRPLGWGDDPSIRALESGRVALNAGHTFGRQGAGFARINLACSPEVLAEAVRRLAAA</sequence>
<keyword evidence="7" id="KW-0808">Transferase</keyword>
<feature type="domain" description="Aminotransferase class I/classII large" evidence="6">
    <location>
        <begin position="75"/>
        <end position="377"/>
    </location>
</feature>
<dbReference type="SUPFAM" id="SSF53383">
    <property type="entry name" value="PLP-dependent transferases"/>
    <property type="match status" value="1"/>
</dbReference>
<dbReference type="InterPro" id="IPR015424">
    <property type="entry name" value="PyrdxlP-dep_Trfase"/>
</dbReference>
<dbReference type="InterPro" id="IPR015422">
    <property type="entry name" value="PyrdxlP-dep_Trfase_small"/>
</dbReference>
<dbReference type="PANTHER" id="PTHR43525">
    <property type="entry name" value="PROTEIN MALY"/>
    <property type="match status" value="1"/>
</dbReference>
<comment type="similarity">
    <text evidence="5">Belongs to the class-II pyridoxal-phosphate-dependent aminotransferase family. MalY/PatB cystathionine beta-lyase subfamily.</text>
</comment>
<dbReference type="RefSeq" id="WP_161885449.1">
    <property type="nucleotide sequence ID" value="NZ_CP017146.1"/>
</dbReference>
<evidence type="ECO:0000256" key="4">
    <source>
        <dbReference type="ARBA" id="ARBA00023239"/>
    </source>
</evidence>
<dbReference type="Proteomes" id="UP000464507">
    <property type="component" value="Chromosome"/>
</dbReference>
<dbReference type="GO" id="GO:0008483">
    <property type="term" value="F:transaminase activity"/>
    <property type="evidence" value="ECO:0007669"/>
    <property type="project" value="UniProtKB-KW"/>
</dbReference>
<keyword evidence="8" id="KW-1185">Reference proteome</keyword>
<dbReference type="Pfam" id="PF00155">
    <property type="entry name" value="Aminotran_1_2"/>
    <property type="match status" value="1"/>
</dbReference>
<accession>A0A7L5AF71</accession>
<dbReference type="EMBL" id="CP017146">
    <property type="protein sequence ID" value="QHO69088.1"/>
    <property type="molecule type" value="Genomic_DNA"/>
</dbReference>
<keyword evidence="7" id="KW-0032">Aminotransferase</keyword>
<evidence type="ECO:0000313" key="8">
    <source>
        <dbReference type="Proteomes" id="UP000464507"/>
    </source>
</evidence>
<dbReference type="InterPro" id="IPR015421">
    <property type="entry name" value="PyrdxlP-dep_Trfase_major"/>
</dbReference>
<dbReference type="PANTHER" id="PTHR43525:SF2">
    <property type="entry name" value="CYSTATHIONINE BETA-LYASE-RELATED"/>
    <property type="match status" value="1"/>
</dbReference>
<keyword evidence="3" id="KW-0663">Pyridoxal phosphate</keyword>
<evidence type="ECO:0000259" key="6">
    <source>
        <dbReference type="Pfam" id="PF00155"/>
    </source>
</evidence>
<evidence type="ECO:0000313" key="7">
    <source>
        <dbReference type="EMBL" id="QHO69088.1"/>
    </source>
</evidence>
<organism evidence="7 8">
    <name type="scientific">Marisediminicola antarctica</name>
    <dbReference type="NCBI Taxonomy" id="674079"/>
    <lineage>
        <taxon>Bacteria</taxon>
        <taxon>Bacillati</taxon>
        <taxon>Actinomycetota</taxon>
        <taxon>Actinomycetes</taxon>
        <taxon>Micrococcales</taxon>
        <taxon>Microbacteriaceae</taxon>
        <taxon>Marisediminicola</taxon>
    </lineage>
</organism>
<protein>
    <recommendedName>
        <fullName evidence="2">cysteine-S-conjugate beta-lyase</fullName>
        <ecNumber evidence="2">4.4.1.13</ecNumber>
    </recommendedName>
</protein>
<dbReference type="InterPro" id="IPR004839">
    <property type="entry name" value="Aminotransferase_I/II_large"/>
</dbReference>
<dbReference type="AlphaFoldDB" id="A0A7L5AF71"/>
<dbReference type="EC" id="4.4.1.13" evidence="2"/>